<keyword evidence="5" id="KW-0804">Transcription</keyword>
<feature type="DNA-binding region" description="OmpR/PhoB-type" evidence="7">
    <location>
        <begin position="121"/>
        <end position="215"/>
    </location>
</feature>
<dbReference type="SMART" id="SM00862">
    <property type="entry name" value="Trans_reg_C"/>
    <property type="match status" value="1"/>
</dbReference>
<evidence type="ECO:0000313" key="10">
    <source>
        <dbReference type="EMBL" id="MBO0449664.1"/>
    </source>
</evidence>
<dbReference type="Gene3D" id="3.40.50.2300">
    <property type="match status" value="1"/>
</dbReference>
<dbReference type="CDD" id="cd00383">
    <property type="entry name" value="trans_reg_C"/>
    <property type="match status" value="1"/>
</dbReference>
<feature type="domain" description="Response regulatory" evidence="8">
    <location>
        <begin position="2"/>
        <end position="115"/>
    </location>
</feature>
<keyword evidence="11" id="KW-1185">Reference proteome</keyword>
<evidence type="ECO:0000256" key="3">
    <source>
        <dbReference type="ARBA" id="ARBA00023015"/>
    </source>
</evidence>
<feature type="modified residue" description="4-aspartylphosphate" evidence="6">
    <location>
        <position position="50"/>
    </location>
</feature>
<dbReference type="InterPro" id="IPR036388">
    <property type="entry name" value="WH-like_DNA-bd_sf"/>
</dbReference>
<protein>
    <submittedName>
        <fullName evidence="10">Response regulator transcription factor</fullName>
    </submittedName>
</protein>
<dbReference type="Pfam" id="PF00072">
    <property type="entry name" value="Response_reg"/>
    <property type="match status" value="1"/>
</dbReference>
<dbReference type="PROSITE" id="PS51755">
    <property type="entry name" value="OMPR_PHOB"/>
    <property type="match status" value="1"/>
</dbReference>
<evidence type="ECO:0000256" key="7">
    <source>
        <dbReference type="PROSITE-ProRule" id="PRU01091"/>
    </source>
</evidence>
<evidence type="ECO:0000256" key="2">
    <source>
        <dbReference type="ARBA" id="ARBA00023012"/>
    </source>
</evidence>
<keyword evidence="1 6" id="KW-0597">Phosphoprotein</keyword>
<dbReference type="Gene3D" id="6.10.250.690">
    <property type="match status" value="1"/>
</dbReference>
<organism evidence="10 11">
    <name type="scientific">Candidatus Enterococcus myersii</name>
    <dbReference type="NCBI Taxonomy" id="2815322"/>
    <lineage>
        <taxon>Bacteria</taxon>
        <taxon>Bacillati</taxon>
        <taxon>Bacillota</taxon>
        <taxon>Bacilli</taxon>
        <taxon>Lactobacillales</taxon>
        <taxon>Enterococcaceae</taxon>
        <taxon>Enterococcus</taxon>
    </lineage>
</organism>
<dbReference type="Pfam" id="PF00486">
    <property type="entry name" value="Trans_reg_C"/>
    <property type="match status" value="1"/>
</dbReference>
<keyword evidence="2" id="KW-0902">Two-component regulatory system</keyword>
<dbReference type="SUPFAM" id="SSF46894">
    <property type="entry name" value="C-terminal effector domain of the bipartite response regulators"/>
    <property type="match status" value="1"/>
</dbReference>
<evidence type="ECO:0000259" key="8">
    <source>
        <dbReference type="PROSITE" id="PS50110"/>
    </source>
</evidence>
<name>A0ABS3H897_9ENTE</name>
<dbReference type="PANTHER" id="PTHR48111:SF40">
    <property type="entry name" value="PHOSPHATE REGULON TRANSCRIPTIONAL REGULATORY PROTEIN PHOB"/>
    <property type="match status" value="1"/>
</dbReference>
<evidence type="ECO:0000313" key="11">
    <source>
        <dbReference type="Proteomes" id="UP000664256"/>
    </source>
</evidence>
<evidence type="ECO:0000259" key="9">
    <source>
        <dbReference type="PROSITE" id="PS51755"/>
    </source>
</evidence>
<proteinExistence type="predicted"/>
<dbReference type="EMBL" id="JAFLVT010000010">
    <property type="protein sequence ID" value="MBO0449664.1"/>
    <property type="molecule type" value="Genomic_DNA"/>
</dbReference>
<comment type="caution">
    <text evidence="10">The sequence shown here is derived from an EMBL/GenBank/DDBJ whole genome shotgun (WGS) entry which is preliminary data.</text>
</comment>
<evidence type="ECO:0000256" key="5">
    <source>
        <dbReference type="ARBA" id="ARBA00023163"/>
    </source>
</evidence>
<accession>A0ABS3H897</accession>
<dbReference type="InterPro" id="IPR011006">
    <property type="entry name" value="CheY-like_superfamily"/>
</dbReference>
<evidence type="ECO:0000256" key="4">
    <source>
        <dbReference type="ARBA" id="ARBA00023125"/>
    </source>
</evidence>
<feature type="domain" description="OmpR/PhoB-type" evidence="9">
    <location>
        <begin position="121"/>
        <end position="215"/>
    </location>
</feature>
<reference evidence="10 11" key="1">
    <citation type="submission" date="2021-03" db="EMBL/GenBank/DDBJ databases">
        <title>Enterococcal diversity collection.</title>
        <authorList>
            <person name="Gilmore M.S."/>
            <person name="Schwartzman J."/>
            <person name="Van Tyne D."/>
            <person name="Martin M."/>
            <person name="Earl A.M."/>
            <person name="Manson A.L."/>
            <person name="Straub T."/>
            <person name="Salamzade R."/>
            <person name="Saavedra J."/>
            <person name="Lebreton F."/>
            <person name="Prichula J."/>
            <person name="Schaufler K."/>
            <person name="Gaca A."/>
            <person name="Sgardioli B."/>
            <person name="Wagenaar J."/>
            <person name="Strong T."/>
        </authorList>
    </citation>
    <scope>NUCLEOTIDE SEQUENCE [LARGE SCALE GENOMIC DNA]</scope>
    <source>
        <strain evidence="10 11">MJM12</strain>
    </source>
</reference>
<dbReference type="SMART" id="SM00448">
    <property type="entry name" value="REC"/>
    <property type="match status" value="1"/>
</dbReference>
<keyword evidence="3" id="KW-0805">Transcription regulation</keyword>
<dbReference type="PANTHER" id="PTHR48111">
    <property type="entry name" value="REGULATOR OF RPOS"/>
    <property type="match status" value="1"/>
</dbReference>
<dbReference type="SUPFAM" id="SSF52172">
    <property type="entry name" value="CheY-like"/>
    <property type="match status" value="1"/>
</dbReference>
<evidence type="ECO:0000256" key="6">
    <source>
        <dbReference type="PROSITE-ProRule" id="PRU00169"/>
    </source>
</evidence>
<keyword evidence="4 7" id="KW-0238">DNA-binding</keyword>
<dbReference type="Gene3D" id="1.10.10.10">
    <property type="entry name" value="Winged helix-like DNA-binding domain superfamily/Winged helix DNA-binding domain"/>
    <property type="match status" value="1"/>
</dbReference>
<dbReference type="InterPro" id="IPR039420">
    <property type="entry name" value="WalR-like"/>
</dbReference>
<dbReference type="Proteomes" id="UP000664256">
    <property type="component" value="Unassembled WGS sequence"/>
</dbReference>
<evidence type="ECO:0000256" key="1">
    <source>
        <dbReference type="ARBA" id="ARBA00022553"/>
    </source>
</evidence>
<dbReference type="InterPro" id="IPR001867">
    <property type="entry name" value="OmpR/PhoB-type_DNA-bd"/>
</dbReference>
<dbReference type="InterPro" id="IPR001789">
    <property type="entry name" value="Sig_transdc_resp-reg_receiver"/>
</dbReference>
<gene>
    <name evidence="10" type="ORF">JZO76_08945</name>
</gene>
<dbReference type="RefSeq" id="WP_010830865.1">
    <property type="nucleotide sequence ID" value="NZ_JAFLVT010000010.1"/>
</dbReference>
<sequence>MEVLLIEDDPEIVNLLTFYLESEQWKVVTCSDYTTALNTINGNCSVFVIDLCLPDGDGLDLVKFTKKNYPEVPTIIISAKSSSLDRVKGLELGADDYIIKPFLPQELIYRIRQTKSLNTKKSILSISGYTIDLEKRLIQENNEAIFLSTKEYELLKYLINNLGIALAREQLLEHVWDSGEYVSDRSIDNQIKNIRKKLPHLIIDTIYGYGYRLNK</sequence>
<dbReference type="PROSITE" id="PS50110">
    <property type="entry name" value="RESPONSE_REGULATORY"/>
    <property type="match status" value="1"/>
</dbReference>
<dbReference type="InterPro" id="IPR016032">
    <property type="entry name" value="Sig_transdc_resp-reg_C-effctor"/>
</dbReference>